<feature type="region of interest" description="Disordered" evidence="5">
    <location>
        <begin position="81"/>
        <end position="141"/>
    </location>
</feature>
<evidence type="ECO:0000256" key="3">
    <source>
        <dbReference type="ARBA" id="ARBA00022989"/>
    </source>
</evidence>
<protein>
    <submittedName>
        <fullName evidence="7">TonB family protein</fullName>
    </submittedName>
</protein>
<reference evidence="7 8" key="1">
    <citation type="submission" date="2022-06" db="EMBL/GenBank/DDBJ databases">
        <title>Mesorhizobium sp. strain RP14 Genome sequencing and assembly.</title>
        <authorList>
            <person name="Kim I."/>
        </authorList>
    </citation>
    <scope>NUCLEOTIDE SEQUENCE [LARGE SCALE GENOMIC DNA]</scope>
    <source>
        <strain evidence="8">RP14(2022)</strain>
    </source>
</reference>
<dbReference type="PROSITE" id="PS52015">
    <property type="entry name" value="TONB_CTD"/>
    <property type="match status" value="1"/>
</dbReference>
<evidence type="ECO:0000259" key="6">
    <source>
        <dbReference type="PROSITE" id="PS52015"/>
    </source>
</evidence>
<comment type="subcellular location">
    <subcellularLocation>
        <location evidence="1">Membrane</location>
        <topology evidence="1">Single-pass membrane protein</topology>
    </subcellularLocation>
</comment>
<evidence type="ECO:0000256" key="5">
    <source>
        <dbReference type="SAM" id="MobiDB-lite"/>
    </source>
</evidence>
<evidence type="ECO:0000313" key="7">
    <source>
        <dbReference type="EMBL" id="MCO6050449.1"/>
    </source>
</evidence>
<name>A0ABT1C6J1_9HYPH</name>
<dbReference type="Pfam" id="PF13103">
    <property type="entry name" value="TonB_2"/>
    <property type="match status" value="1"/>
</dbReference>
<keyword evidence="3" id="KW-1133">Transmembrane helix</keyword>
<dbReference type="InterPro" id="IPR037682">
    <property type="entry name" value="TonB_C"/>
</dbReference>
<proteinExistence type="predicted"/>
<dbReference type="NCBIfam" id="TIGR01352">
    <property type="entry name" value="tonB_Cterm"/>
    <property type="match status" value="1"/>
</dbReference>
<evidence type="ECO:0000256" key="1">
    <source>
        <dbReference type="ARBA" id="ARBA00004167"/>
    </source>
</evidence>
<keyword evidence="2" id="KW-0812">Transmembrane</keyword>
<comment type="caution">
    <text evidence="7">The sequence shown here is derived from an EMBL/GenBank/DDBJ whole genome shotgun (WGS) entry which is preliminary data.</text>
</comment>
<feature type="compositionally biased region" description="Basic and acidic residues" evidence="5">
    <location>
        <begin position="174"/>
        <end position="208"/>
    </location>
</feature>
<evidence type="ECO:0000313" key="8">
    <source>
        <dbReference type="Proteomes" id="UP001205906"/>
    </source>
</evidence>
<feature type="domain" description="TonB C-terminal" evidence="6">
    <location>
        <begin position="230"/>
        <end position="318"/>
    </location>
</feature>
<keyword evidence="4" id="KW-0472">Membrane</keyword>
<feature type="compositionally biased region" description="Low complexity" evidence="5">
    <location>
        <begin position="97"/>
        <end position="136"/>
    </location>
</feature>
<dbReference type="RefSeq" id="WP_252819071.1">
    <property type="nucleotide sequence ID" value="NZ_JAMXQS010000005.1"/>
</dbReference>
<dbReference type="EMBL" id="JAMXQS010000005">
    <property type="protein sequence ID" value="MCO6050449.1"/>
    <property type="molecule type" value="Genomic_DNA"/>
</dbReference>
<evidence type="ECO:0000256" key="2">
    <source>
        <dbReference type="ARBA" id="ARBA00022692"/>
    </source>
</evidence>
<dbReference type="Proteomes" id="UP001205906">
    <property type="component" value="Unassembled WGS sequence"/>
</dbReference>
<dbReference type="Gene3D" id="3.30.1150.10">
    <property type="match status" value="1"/>
</dbReference>
<evidence type="ECO:0000256" key="4">
    <source>
        <dbReference type="ARBA" id="ARBA00023136"/>
    </source>
</evidence>
<sequence>MPQLPSLREAGLWGGAAAFVLAAHLGAAYYLRDIEPAPVENAALEQSMEIELAPLVIDTPESVQSETLAEAPPVEEVLQPEELTPSVEETVPEEVTEAPPETVTAETPAPVTPEEVVPEPVETAEAPPVEEITPETPVEEVAPEAPEPVIEEQIFAATPEVEVPLPLARPEIVRPERQVAQERPRQRPRPRQERPVERREQPVRERPAPRQQARSEASQAQRAPRAPQVSPARWQGQVVARIRQFTRRPAGLQGEGTASVSFTINDSGAITSARVARSSGDPEIDAVAVAIVQRASPVPAPPEGIATRRLSVPVRVKR</sequence>
<organism evidence="7 8">
    <name type="scientific">Mesorhizobium liriopis</name>
    <dbReference type="NCBI Taxonomy" id="2953882"/>
    <lineage>
        <taxon>Bacteria</taxon>
        <taxon>Pseudomonadati</taxon>
        <taxon>Pseudomonadota</taxon>
        <taxon>Alphaproteobacteria</taxon>
        <taxon>Hyphomicrobiales</taxon>
        <taxon>Phyllobacteriaceae</taxon>
        <taxon>Mesorhizobium</taxon>
    </lineage>
</organism>
<feature type="region of interest" description="Disordered" evidence="5">
    <location>
        <begin position="174"/>
        <end position="236"/>
    </location>
</feature>
<keyword evidence="8" id="KW-1185">Reference proteome</keyword>
<dbReference type="InterPro" id="IPR006260">
    <property type="entry name" value="TonB/TolA_C"/>
</dbReference>
<feature type="compositionally biased region" description="Low complexity" evidence="5">
    <location>
        <begin position="209"/>
        <end position="233"/>
    </location>
</feature>
<dbReference type="SUPFAM" id="SSF74653">
    <property type="entry name" value="TolA/TonB C-terminal domain"/>
    <property type="match status" value="1"/>
</dbReference>
<accession>A0ABT1C6J1</accession>
<gene>
    <name evidence="7" type="ORF">NGM99_11715</name>
</gene>